<feature type="domain" description="HTH marR-type" evidence="4">
    <location>
        <begin position="1"/>
        <end position="136"/>
    </location>
</feature>
<organism evidence="5 6">
    <name type="scientific">Megasphaera intestinihominis</name>
    <dbReference type="NCBI Taxonomy" id="3133159"/>
    <lineage>
        <taxon>Bacteria</taxon>
        <taxon>Bacillati</taxon>
        <taxon>Bacillota</taxon>
        <taxon>Negativicutes</taxon>
        <taxon>Veillonellales</taxon>
        <taxon>Veillonellaceae</taxon>
        <taxon>Megasphaera</taxon>
    </lineage>
</organism>
<dbReference type="SUPFAM" id="SSF46785">
    <property type="entry name" value="Winged helix' DNA-binding domain"/>
    <property type="match status" value="1"/>
</dbReference>
<dbReference type="PROSITE" id="PS50995">
    <property type="entry name" value="HTH_MARR_2"/>
    <property type="match status" value="1"/>
</dbReference>
<sequence length="146" mass="16760">MDYTRCINFLLTISQHEVFLIFSENLSEFGITPGQYGVLACLWKHETLTPKEIANILRVENSTISGVLDRMQKRGLIDRILDPNNRRSIRVKPTAAGMAIKEPVQKRIEELNDMVFKEFTPQEREEVLNLLTRIGKVCADDLKEGK</sequence>
<evidence type="ECO:0000256" key="1">
    <source>
        <dbReference type="ARBA" id="ARBA00023015"/>
    </source>
</evidence>
<dbReference type="PANTHER" id="PTHR42756:SF1">
    <property type="entry name" value="TRANSCRIPTIONAL REPRESSOR OF EMRAB OPERON"/>
    <property type="match status" value="1"/>
</dbReference>
<keyword evidence="1" id="KW-0805">Transcription regulation</keyword>
<dbReference type="InterPro" id="IPR000835">
    <property type="entry name" value="HTH_MarR-typ"/>
</dbReference>
<accession>A0ABV1CTB6</accession>
<protein>
    <submittedName>
        <fullName evidence="5">MarR family transcriptional regulator</fullName>
    </submittedName>
</protein>
<dbReference type="Pfam" id="PF01047">
    <property type="entry name" value="MarR"/>
    <property type="match status" value="1"/>
</dbReference>
<comment type="caution">
    <text evidence="5">The sequence shown here is derived from an EMBL/GenBank/DDBJ whole genome shotgun (WGS) entry which is preliminary data.</text>
</comment>
<dbReference type="Proteomes" id="UP001433088">
    <property type="component" value="Unassembled WGS sequence"/>
</dbReference>
<name>A0ABV1CTB6_9FIRM</name>
<gene>
    <name evidence="5" type="ORF">WMO23_01450</name>
</gene>
<evidence type="ECO:0000313" key="5">
    <source>
        <dbReference type="EMBL" id="MEQ2421402.1"/>
    </source>
</evidence>
<keyword evidence="3" id="KW-0804">Transcription</keyword>
<keyword evidence="6" id="KW-1185">Reference proteome</keyword>
<dbReference type="InterPro" id="IPR036390">
    <property type="entry name" value="WH_DNA-bd_sf"/>
</dbReference>
<evidence type="ECO:0000256" key="2">
    <source>
        <dbReference type="ARBA" id="ARBA00023125"/>
    </source>
</evidence>
<dbReference type="Gene3D" id="1.10.10.10">
    <property type="entry name" value="Winged helix-like DNA-binding domain superfamily/Winged helix DNA-binding domain"/>
    <property type="match status" value="1"/>
</dbReference>
<dbReference type="SMART" id="SM00347">
    <property type="entry name" value="HTH_MARR"/>
    <property type="match status" value="1"/>
</dbReference>
<keyword evidence="2" id="KW-0238">DNA-binding</keyword>
<reference evidence="5 6" key="1">
    <citation type="submission" date="2024-03" db="EMBL/GenBank/DDBJ databases">
        <title>Human intestinal bacterial collection.</title>
        <authorList>
            <person name="Pauvert C."/>
            <person name="Hitch T.C.A."/>
            <person name="Clavel T."/>
        </authorList>
    </citation>
    <scope>NUCLEOTIDE SEQUENCE [LARGE SCALE GENOMIC DNA]</scope>
    <source>
        <strain evidence="5 6">CLA-AA-H81</strain>
    </source>
</reference>
<dbReference type="PANTHER" id="PTHR42756">
    <property type="entry name" value="TRANSCRIPTIONAL REGULATOR, MARR"/>
    <property type="match status" value="1"/>
</dbReference>
<dbReference type="EMBL" id="JBBMEU010000004">
    <property type="protein sequence ID" value="MEQ2421402.1"/>
    <property type="molecule type" value="Genomic_DNA"/>
</dbReference>
<dbReference type="InterPro" id="IPR036388">
    <property type="entry name" value="WH-like_DNA-bd_sf"/>
</dbReference>
<proteinExistence type="predicted"/>
<evidence type="ECO:0000313" key="6">
    <source>
        <dbReference type="Proteomes" id="UP001433088"/>
    </source>
</evidence>
<dbReference type="RefSeq" id="WP_036200818.1">
    <property type="nucleotide sequence ID" value="NZ_JBBMEU010000004.1"/>
</dbReference>
<evidence type="ECO:0000256" key="3">
    <source>
        <dbReference type="ARBA" id="ARBA00023163"/>
    </source>
</evidence>
<dbReference type="PRINTS" id="PR00598">
    <property type="entry name" value="HTHMARR"/>
</dbReference>
<evidence type="ECO:0000259" key="4">
    <source>
        <dbReference type="PROSITE" id="PS50995"/>
    </source>
</evidence>